<proteinExistence type="predicted"/>
<dbReference type="AlphaFoldDB" id="X0IGG6"/>
<sequence length="63" mass="7000">MIYCVCELATSASHSRPAKLAHISSNSVDNLQFAFLRTLALGHEKEKKKEKKENISTNVTPVN</sequence>
<protein>
    <submittedName>
        <fullName evidence="1">Uncharacterized protein</fullName>
    </submittedName>
</protein>
<evidence type="ECO:0000313" key="1">
    <source>
        <dbReference type="EMBL" id="EXL82995.1"/>
    </source>
</evidence>
<dbReference type="Proteomes" id="UP000030676">
    <property type="component" value="Unassembled WGS sequence"/>
</dbReference>
<reference evidence="1" key="2">
    <citation type="submission" date="2012-05" db="EMBL/GenBank/DDBJ databases">
        <title>The Genome Annotation of Fusarium oxysporum PHW808.</title>
        <authorList>
            <consortium name="The Broad Institute Genomics Platform"/>
            <person name="Ma L.-J."/>
            <person name="Corby-Kistler H."/>
            <person name="Broz K."/>
            <person name="Gale L.R."/>
            <person name="Jonkers W."/>
            <person name="O'Donnell K."/>
            <person name="Ploetz R."/>
            <person name="Steinberg C."/>
            <person name="Schwartz D.C."/>
            <person name="VanEtten H."/>
            <person name="Zhou S."/>
            <person name="Young S.K."/>
            <person name="Zeng Q."/>
            <person name="Gargeya S."/>
            <person name="Fitzgerald M."/>
            <person name="Abouelleil A."/>
            <person name="Alvarado L."/>
            <person name="Chapman S.B."/>
            <person name="Gainer-Dewar J."/>
            <person name="Goldberg J."/>
            <person name="Griggs A."/>
            <person name="Gujja S."/>
            <person name="Hansen M."/>
            <person name="Howarth C."/>
            <person name="Imamovic A."/>
            <person name="Ireland A."/>
            <person name="Larimer J."/>
            <person name="McCowan C."/>
            <person name="Murphy C."/>
            <person name="Pearson M."/>
            <person name="Poon T.W."/>
            <person name="Priest M."/>
            <person name="Roberts A."/>
            <person name="Saif S."/>
            <person name="Shea T."/>
            <person name="Sykes S."/>
            <person name="Wortman J."/>
            <person name="Nusbaum C."/>
            <person name="Birren B."/>
        </authorList>
    </citation>
    <scope>NUCLEOTIDE SEQUENCE</scope>
    <source>
        <strain evidence="1">54008</strain>
    </source>
</reference>
<accession>X0IGG6</accession>
<dbReference type="EMBL" id="JH658816">
    <property type="protein sequence ID" value="EXL82995.1"/>
    <property type="molecule type" value="Genomic_DNA"/>
</dbReference>
<gene>
    <name evidence="1" type="ORF">FOPG_04030</name>
</gene>
<name>X0IGG6_FUSOX</name>
<organism evidence="1">
    <name type="scientific">Fusarium oxysporum f. sp. conglutinans race 2 54008</name>
    <dbReference type="NCBI Taxonomy" id="1089457"/>
    <lineage>
        <taxon>Eukaryota</taxon>
        <taxon>Fungi</taxon>
        <taxon>Dikarya</taxon>
        <taxon>Ascomycota</taxon>
        <taxon>Pezizomycotina</taxon>
        <taxon>Sordariomycetes</taxon>
        <taxon>Hypocreomycetidae</taxon>
        <taxon>Hypocreales</taxon>
        <taxon>Nectriaceae</taxon>
        <taxon>Fusarium</taxon>
        <taxon>Fusarium oxysporum species complex</taxon>
    </lineage>
</organism>
<dbReference type="HOGENOM" id="CLU_2885878_0_0_1"/>
<reference evidence="1" key="1">
    <citation type="submission" date="2011-11" db="EMBL/GenBank/DDBJ databases">
        <title>The Genome Sequence of Fusarium oxysporum PHW808.</title>
        <authorList>
            <consortium name="The Broad Institute Genome Sequencing Platform"/>
            <person name="Ma L.-J."/>
            <person name="Gale L.R."/>
            <person name="Schwartz D.C."/>
            <person name="Zhou S."/>
            <person name="Corby-Kistler H."/>
            <person name="Young S.K."/>
            <person name="Zeng Q."/>
            <person name="Gargeya S."/>
            <person name="Fitzgerald M."/>
            <person name="Haas B."/>
            <person name="Abouelleil A."/>
            <person name="Alvarado L."/>
            <person name="Arachchi H.M."/>
            <person name="Berlin A."/>
            <person name="Brown A."/>
            <person name="Chapman S.B."/>
            <person name="Chen Z."/>
            <person name="Dunbar C."/>
            <person name="Freedman E."/>
            <person name="Gearin G."/>
            <person name="Goldberg J."/>
            <person name="Griggs A."/>
            <person name="Gujja S."/>
            <person name="Heiman D."/>
            <person name="Howarth C."/>
            <person name="Larson L."/>
            <person name="Lui A."/>
            <person name="MacDonald P.J.P."/>
            <person name="Montmayeur A."/>
            <person name="Murphy C."/>
            <person name="Neiman D."/>
            <person name="Pearson M."/>
            <person name="Priest M."/>
            <person name="Roberts A."/>
            <person name="Saif S."/>
            <person name="Shea T."/>
            <person name="Shenoy N."/>
            <person name="Sisk P."/>
            <person name="Stolte C."/>
            <person name="Sykes S."/>
            <person name="Wortman J."/>
            <person name="Nusbaum C."/>
            <person name="Birren B."/>
        </authorList>
    </citation>
    <scope>NUCLEOTIDE SEQUENCE [LARGE SCALE GENOMIC DNA]</scope>
    <source>
        <strain evidence="1">54008</strain>
    </source>
</reference>